<proteinExistence type="predicted"/>
<name>A0A2T0WTH8_9BACT</name>
<accession>A0A2T0WTH8</accession>
<gene>
    <name evidence="1" type="ORF">DFO77_13510</name>
</gene>
<dbReference type="Proteomes" id="UP000252733">
    <property type="component" value="Unassembled WGS sequence"/>
</dbReference>
<comment type="caution">
    <text evidence="1">The sequence shown here is derived from an EMBL/GenBank/DDBJ whole genome shotgun (WGS) entry which is preliminary data.</text>
</comment>
<organism evidence="1 2">
    <name type="scientific">Marinilabilia salmonicolor</name>
    <dbReference type="NCBI Taxonomy" id="989"/>
    <lineage>
        <taxon>Bacteria</taxon>
        <taxon>Pseudomonadati</taxon>
        <taxon>Bacteroidota</taxon>
        <taxon>Bacteroidia</taxon>
        <taxon>Marinilabiliales</taxon>
        <taxon>Marinilabiliaceae</taxon>
        <taxon>Marinilabilia</taxon>
    </lineage>
</organism>
<evidence type="ECO:0000313" key="2">
    <source>
        <dbReference type="Proteomes" id="UP000252733"/>
    </source>
</evidence>
<sequence>MLLSSRQILHDKTAILNDGHQKNPQKLGLSVQ</sequence>
<protein>
    <submittedName>
        <fullName evidence="1">Uncharacterized protein</fullName>
    </submittedName>
</protein>
<dbReference type="EMBL" id="QPIZ01000035">
    <property type="protein sequence ID" value="RCW28827.1"/>
    <property type="molecule type" value="Genomic_DNA"/>
</dbReference>
<dbReference type="AlphaFoldDB" id="A0A2T0WTH8"/>
<reference evidence="1 2" key="1">
    <citation type="submission" date="2018-07" db="EMBL/GenBank/DDBJ databases">
        <title>Freshwater and sediment microbial communities from various areas in North America, analyzing microbe dynamics in response to fracking.</title>
        <authorList>
            <person name="Lamendella R."/>
        </authorList>
    </citation>
    <scope>NUCLEOTIDE SEQUENCE [LARGE SCALE GENOMIC DNA]</scope>
    <source>
        <strain evidence="1 2">160A</strain>
    </source>
</reference>
<evidence type="ECO:0000313" key="1">
    <source>
        <dbReference type="EMBL" id="RCW28827.1"/>
    </source>
</evidence>
<keyword evidence="2" id="KW-1185">Reference proteome</keyword>